<accession>A0ABY1IPB4</accession>
<gene>
    <name evidence="1" type="ORF">SAMN02745911_3229</name>
</gene>
<dbReference type="RefSeq" id="WP_143190273.1">
    <property type="nucleotide sequence ID" value="NZ_FQZC01000004.1"/>
</dbReference>
<reference evidence="1 2" key="1">
    <citation type="submission" date="2016-11" db="EMBL/GenBank/DDBJ databases">
        <authorList>
            <person name="Varghese N."/>
            <person name="Submissions S."/>
        </authorList>
    </citation>
    <scope>NUCLEOTIDE SEQUENCE [LARGE SCALE GENOMIC DNA]</scope>
    <source>
        <strain evidence="1 2">DSM 21988</strain>
    </source>
</reference>
<keyword evidence="2" id="KW-1185">Reference proteome</keyword>
<dbReference type="Proteomes" id="UP000184290">
    <property type="component" value="Unassembled WGS sequence"/>
</dbReference>
<evidence type="ECO:0000313" key="1">
    <source>
        <dbReference type="EMBL" id="SHJ75818.1"/>
    </source>
</evidence>
<dbReference type="EMBL" id="FQZC01000004">
    <property type="protein sequence ID" value="SHJ75818.1"/>
    <property type="molecule type" value="Genomic_DNA"/>
</dbReference>
<protein>
    <recommendedName>
        <fullName evidence="3">Transposase</fullName>
    </recommendedName>
</protein>
<name>A0ABY1IPB4_9HYPH</name>
<evidence type="ECO:0008006" key="3">
    <source>
        <dbReference type="Google" id="ProtNLM"/>
    </source>
</evidence>
<sequence length="63" mass="7166">MSTVWGKLRIVENDVAARGLWRGGQSHSVAHLINGLIHQRIRFPMDASRNDKEIFDFISHPLA</sequence>
<proteinExistence type="predicted"/>
<evidence type="ECO:0000313" key="2">
    <source>
        <dbReference type="Proteomes" id="UP000184290"/>
    </source>
</evidence>
<comment type="caution">
    <text evidence="1">The sequence shown here is derived from an EMBL/GenBank/DDBJ whole genome shotgun (WGS) entry which is preliminary data.</text>
</comment>
<organism evidence="1 2">
    <name type="scientific">Aureimonas altamirensis DSM 21988</name>
    <dbReference type="NCBI Taxonomy" id="1121026"/>
    <lineage>
        <taxon>Bacteria</taxon>
        <taxon>Pseudomonadati</taxon>
        <taxon>Pseudomonadota</taxon>
        <taxon>Alphaproteobacteria</taxon>
        <taxon>Hyphomicrobiales</taxon>
        <taxon>Aurantimonadaceae</taxon>
        <taxon>Aureimonas</taxon>
    </lineage>
</organism>